<dbReference type="Pfam" id="PF00855">
    <property type="entry name" value="PWWP"/>
    <property type="match status" value="1"/>
</dbReference>
<organism evidence="3 4">
    <name type="scientific">Malassezia psittaci</name>
    <dbReference type="NCBI Taxonomy" id="1821823"/>
    <lineage>
        <taxon>Eukaryota</taxon>
        <taxon>Fungi</taxon>
        <taxon>Dikarya</taxon>
        <taxon>Basidiomycota</taxon>
        <taxon>Ustilaginomycotina</taxon>
        <taxon>Malasseziomycetes</taxon>
        <taxon>Malasseziales</taxon>
        <taxon>Malasseziaceae</taxon>
        <taxon>Malassezia</taxon>
    </lineage>
</organism>
<dbReference type="SUPFAM" id="SSF47676">
    <property type="entry name" value="Conserved domain common to transcription factors TFIIS, elongin A, CRSP70"/>
    <property type="match status" value="1"/>
</dbReference>
<dbReference type="InterPro" id="IPR035441">
    <property type="entry name" value="TFIIS/LEDGF_dom_sf"/>
</dbReference>
<dbReference type="PANTHER" id="PTHR12550:SF70">
    <property type="entry name" value="JIL-1 ANCHORING AND STABILIZING PROTEIN, ISOFORM A"/>
    <property type="match status" value="1"/>
</dbReference>
<keyword evidence="4" id="KW-1185">Reference proteome</keyword>
<evidence type="ECO:0000256" key="1">
    <source>
        <dbReference type="SAM" id="MobiDB-lite"/>
    </source>
</evidence>
<dbReference type="SMART" id="SM00293">
    <property type="entry name" value="PWWP"/>
    <property type="match status" value="1"/>
</dbReference>
<feature type="region of interest" description="Disordered" evidence="1">
    <location>
        <begin position="121"/>
        <end position="185"/>
    </location>
</feature>
<feature type="compositionally biased region" description="Basic residues" evidence="1">
    <location>
        <begin position="138"/>
        <end position="153"/>
    </location>
</feature>
<dbReference type="EMBL" id="CP118380">
    <property type="protein sequence ID" value="WFD44868.1"/>
    <property type="molecule type" value="Genomic_DNA"/>
</dbReference>
<gene>
    <name evidence="3" type="ORF">MPSI1_003539</name>
</gene>
<feature type="domain" description="PWWP" evidence="2">
    <location>
        <begin position="7"/>
        <end position="72"/>
    </location>
</feature>
<name>A0AAF0F902_9BASI</name>
<evidence type="ECO:0000313" key="4">
    <source>
        <dbReference type="Proteomes" id="UP001214628"/>
    </source>
</evidence>
<dbReference type="AlphaFoldDB" id="A0AAF0F902"/>
<reference evidence="3" key="1">
    <citation type="submission" date="2023-02" db="EMBL/GenBank/DDBJ databases">
        <title>Mating type loci evolution in Malassezia.</title>
        <authorList>
            <person name="Coelho M.A."/>
        </authorList>
    </citation>
    <scope>NUCLEOTIDE SEQUENCE</scope>
    <source>
        <strain evidence="3">CBS 14136</strain>
    </source>
</reference>
<evidence type="ECO:0000313" key="3">
    <source>
        <dbReference type="EMBL" id="WFD44868.1"/>
    </source>
</evidence>
<dbReference type="SUPFAM" id="SSF63748">
    <property type="entry name" value="Tudor/PWWP/MBT"/>
    <property type="match status" value="1"/>
</dbReference>
<protein>
    <recommendedName>
        <fullName evidence="2">PWWP domain-containing protein</fullName>
    </recommendedName>
</protein>
<accession>A0AAF0F902</accession>
<sequence>MASQAEYRVGDVVLAKIRGFPAWPGIIVDDQDVPAAVRAEKPANKNANLYTIRFFPTADYHWAAPRDLSHLSTDDIEKYLASSKKSNDLQKAYKLARDPHTWNAEQTQAVRDHDAALADVSHNAEDNNQSSDTESSKPKRKRTSQAATRKKRKESPPASQAQEEPKEESREETEEPLDPATKKVREWRHKLQRAFLSKDGVIKAEDMDAQNSTFQVLEEYKEMTPEQLKVTKIGKVIKRIHQLPDIPKDDQYHFRDRSGVLMNKWGAILSAATSTEPTDGSASQ</sequence>
<dbReference type="InterPro" id="IPR000313">
    <property type="entry name" value="PWWP_dom"/>
</dbReference>
<evidence type="ECO:0000259" key="2">
    <source>
        <dbReference type="SMART" id="SM00293"/>
    </source>
</evidence>
<dbReference type="CDD" id="cd05840">
    <property type="entry name" value="PWWP_ScIOC4-like"/>
    <property type="match status" value="1"/>
</dbReference>
<dbReference type="InterPro" id="IPR035503">
    <property type="entry name" value="IOC4-like_PWWP"/>
</dbReference>
<dbReference type="Gene3D" id="2.30.30.140">
    <property type="match status" value="1"/>
</dbReference>
<dbReference type="Gene3D" id="1.20.930.10">
    <property type="entry name" value="Conserved domain common to transcription factors TFIIS, elongin A, CRSP70"/>
    <property type="match status" value="1"/>
</dbReference>
<dbReference type="Proteomes" id="UP001214628">
    <property type="component" value="Chromosome 6"/>
</dbReference>
<dbReference type="PANTHER" id="PTHR12550">
    <property type="entry name" value="HEPATOMA-DERIVED GROWTH FACTOR-RELATED"/>
    <property type="match status" value="1"/>
</dbReference>
<proteinExistence type="predicted"/>